<feature type="chain" id="PRO_5045491667" evidence="1">
    <location>
        <begin position="36"/>
        <end position="266"/>
    </location>
</feature>
<sequence length="266" mass="27897">MKRSHAAMVAACRLAIAAVLTLTIALKLAAGPAQAETWTGAQAPVQTQIPAQTQSERPLVDLALVLVVDASGSIDPSEFRLQKEGIAAAITDADILGAIRGGGHGRIAVAYVEWGSPGAPANVVPWMLVGDRGSAERFAASVLQAPRSPQSWNAIGDAIHLATGMMETCPCRPTRRIIDLSGDNVDYRSHLPAPLARDAAVAAGITINALAILNDDSRGASGRPFLVEVYEREVIGGFAAFVATAADRGDFARALRQKMVQEISSR</sequence>
<dbReference type="Proteomes" id="UP001279642">
    <property type="component" value="Unassembled WGS sequence"/>
</dbReference>
<dbReference type="Gene3D" id="3.40.50.410">
    <property type="entry name" value="von Willebrand factor, type A domain"/>
    <property type="match status" value="1"/>
</dbReference>
<dbReference type="Pfam" id="PF06707">
    <property type="entry name" value="DUF1194"/>
    <property type="match status" value="1"/>
</dbReference>
<evidence type="ECO:0000313" key="2">
    <source>
        <dbReference type="EMBL" id="MDY0884915.1"/>
    </source>
</evidence>
<dbReference type="InterPro" id="IPR036465">
    <property type="entry name" value="vWFA_dom_sf"/>
</dbReference>
<organism evidence="2 3">
    <name type="scientific">Dongia soli</name>
    <dbReference type="NCBI Taxonomy" id="600628"/>
    <lineage>
        <taxon>Bacteria</taxon>
        <taxon>Pseudomonadati</taxon>
        <taxon>Pseudomonadota</taxon>
        <taxon>Alphaproteobacteria</taxon>
        <taxon>Rhodospirillales</taxon>
        <taxon>Dongiaceae</taxon>
        <taxon>Dongia</taxon>
    </lineage>
</organism>
<proteinExistence type="predicted"/>
<dbReference type="RefSeq" id="WP_320509988.1">
    <property type="nucleotide sequence ID" value="NZ_JAXCLW010000006.1"/>
</dbReference>
<feature type="signal peptide" evidence="1">
    <location>
        <begin position="1"/>
        <end position="35"/>
    </location>
</feature>
<evidence type="ECO:0000313" key="3">
    <source>
        <dbReference type="Proteomes" id="UP001279642"/>
    </source>
</evidence>
<protein>
    <submittedName>
        <fullName evidence="2">DUF1194 domain-containing protein</fullName>
    </submittedName>
</protein>
<comment type="caution">
    <text evidence="2">The sequence shown here is derived from an EMBL/GenBank/DDBJ whole genome shotgun (WGS) entry which is preliminary data.</text>
</comment>
<name>A0ABU5EHF4_9PROT</name>
<gene>
    <name evidence="2" type="ORF">SMD27_18870</name>
</gene>
<accession>A0ABU5EHF4</accession>
<evidence type="ECO:0000256" key="1">
    <source>
        <dbReference type="SAM" id="SignalP"/>
    </source>
</evidence>
<reference evidence="2 3" key="1">
    <citation type="journal article" date="2016" name="Antonie Van Leeuwenhoek">
        <title>Dongia soli sp. nov., isolated from soil from Dokdo, Korea.</title>
        <authorList>
            <person name="Kim D.U."/>
            <person name="Lee H."/>
            <person name="Kim H."/>
            <person name="Kim S.G."/>
            <person name="Ka J.O."/>
        </authorList>
    </citation>
    <scope>NUCLEOTIDE SEQUENCE [LARGE SCALE GENOMIC DNA]</scope>
    <source>
        <strain evidence="2 3">D78</strain>
    </source>
</reference>
<dbReference type="InterPro" id="IPR010607">
    <property type="entry name" value="DUF1194"/>
</dbReference>
<dbReference type="SUPFAM" id="SSF53300">
    <property type="entry name" value="vWA-like"/>
    <property type="match status" value="1"/>
</dbReference>
<keyword evidence="1" id="KW-0732">Signal</keyword>
<dbReference type="EMBL" id="JAXCLW010000006">
    <property type="protein sequence ID" value="MDY0884915.1"/>
    <property type="molecule type" value="Genomic_DNA"/>
</dbReference>
<keyword evidence="3" id="KW-1185">Reference proteome</keyword>